<dbReference type="Proteomes" id="UP000675881">
    <property type="component" value="Chromosome 15"/>
</dbReference>
<proteinExistence type="predicted"/>
<reference evidence="1" key="1">
    <citation type="submission" date="2021-02" db="EMBL/GenBank/DDBJ databases">
        <authorList>
            <person name="Bekaert M."/>
        </authorList>
    </citation>
    <scope>NUCLEOTIDE SEQUENCE</scope>
    <source>
        <strain evidence="1">IoA-00</strain>
    </source>
</reference>
<protein>
    <submittedName>
        <fullName evidence="1">(salmon louse) hypothetical protein</fullName>
    </submittedName>
</protein>
<keyword evidence="2" id="KW-1185">Reference proteome</keyword>
<gene>
    <name evidence="1" type="ORF">LSAA_6031</name>
</gene>
<evidence type="ECO:0000313" key="1">
    <source>
        <dbReference type="EMBL" id="CAF2858833.1"/>
    </source>
</evidence>
<dbReference type="AlphaFoldDB" id="A0A7R8H4D4"/>
<name>A0A7R8H4D4_LEPSM</name>
<accession>A0A7R8H4D4</accession>
<dbReference type="EMBL" id="HG994594">
    <property type="protein sequence ID" value="CAF2858833.1"/>
    <property type="molecule type" value="Genomic_DNA"/>
</dbReference>
<organism evidence="1 2">
    <name type="scientific">Lepeophtheirus salmonis</name>
    <name type="common">Salmon louse</name>
    <name type="synonym">Caligus salmonis</name>
    <dbReference type="NCBI Taxonomy" id="72036"/>
    <lineage>
        <taxon>Eukaryota</taxon>
        <taxon>Metazoa</taxon>
        <taxon>Ecdysozoa</taxon>
        <taxon>Arthropoda</taxon>
        <taxon>Crustacea</taxon>
        <taxon>Multicrustacea</taxon>
        <taxon>Hexanauplia</taxon>
        <taxon>Copepoda</taxon>
        <taxon>Siphonostomatoida</taxon>
        <taxon>Caligidae</taxon>
        <taxon>Lepeophtheirus</taxon>
    </lineage>
</organism>
<sequence>MQVDIVNDGVRFLLESLLVYVSDETPYKIELFSSSNLDQYFAAVKSLKQLVAKTSKSGHITSNEFVLELKNTPGIMGYHTMMIFDLKGRNNKEEIGMICLILFEGEKK</sequence>
<evidence type="ECO:0000313" key="2">
    <source>
        <dbReference type="Proteomes" id="UP000675881"/>
    </source>
</evidence>